<dbReference type="SUPFAM" id="SSF55961">
    <property type="entry name" value="Bet v1-like"/>
    <property type="match status" value="1"/>
</dbReference>
<dbReference type="InterPro" id="IPR023393">
    <property type="entry name" value="START-like_dom_sf"/>
</dbReference>
<name>A0A6L3SSN8_9HYPH</name>
<sequence>MADRYGNGRTRDQMEHSRASAGSREHAGPGFGGVGWALAGAAGVAALAVLGAQQLAQPSRARARETEAANGWSEEPEVEYSITIERPADELFRAWRDPTTLPRIMAFLADIRPSGDGRSEWRADGPLGQSHAWVMQITEERPGELIRASSDGGGALVTESEIRFRAAPGGRGTVATLRVRFDPPGGMLGDVAARYFNGVVPKELASKALHYFKSLVLTGEIPTTDRQPAARRDSR</sequence>
<reference evidence="3 4" key="1">
    <citation type="submission" date="2019-09" db="EMBL/GenBank/DDBJ databases">
        <title>YIM 48816 draft genome.</title>
        <authorList>
            <person name="Jiang L."/>
        </authorList>
    </citation>
    <scope>NUCLEOTIDE SEQUENCE [LARGE SCALE GENOMIC DNA]</scope>
    <source>
        <strain evidence="3 4">YIM 48816</strain>
    </source>
</reference>
<keyword evidence="2" id="KW-1133">Transmembrane helix</keyword>
<evidence type="ECO:0000256" key="1">
    <source>
        <dbReference type="SAM" id="MobiDB-lite"/>
    </source>
</evidence>
<dbReference type="Pfam" id="PF10604">
    <property type="entry name" value="Polyketide_cyc2"/>
    <property type="match status" value="1"/>
</dbReference>
<dbReference type="Proteomes" id="UP000474159">
    <property type="component" value="Unassembled WGS sequence"/>
</dbReference>
<comment type="caution">
    <text evidence="3">The sequence shown here is derived from an EMBL/GenBank/DDBJ whole genome shotgun (WGS) entry which is preliminary data.</text>
</comment>
<dbReference type="EMBL" id="VZZK01000030">
    <property type="protein sequence ID" value="KAB1076451.1"/>
    <property type="molecule type" value="Genomic_DNA"/>
</dbReference>
<keyword evidence="2" id="KW-0472">Membrane</keyword>
<evidence type="ECO:0000313" key="3">
    <source>
        <dbReference type="EMBL" id="KAB1076451.1"/>
    </source>
</evidence>
<keyword evidence="4" id="KW-1185">Reference proteome</keyword>
<feature type="transmembrane region" description="Helical" evidence="2">
    <location>
        <begin position="33"/>
        <end position="52"/>
    </location>
</feature>
<feature type="compositionally biased region" description="Basic and acidic residues" evidence="1">
    <location>
        <begin position="9"/>
        <end position="26"/>
    </location>
</feature>
<dbReference type="AlphaFoldDB" id="A0A6L3SSN8"/>
<feature type="region of interest" description="Disordered" evidence="1">
    <location>
        <begin position="1"/>
        <end position="26"/>
    </location>
</feature>
<evidence type="ECO:0000256" key="2">
    <source>
        <dbReference type="SAM" id="Phobius"/>
    </source>
</evidence>
<dbReference type="Gene3D" id="3.30.530.20">
    <property type="match status" value="1"/>
</dbReference>
<gene>
    <name evidence="3" type="ORF">F6X53_23295</name>
</gene>
<dbReference type="CDD" id="cd07817">
    <property type="entry name" value="SRPBCC_8"/>
    <property type="match status" value="1"/>
</dbReference>
<evidence type="ECO:0000313" key="4">
    <source>
        <dbReference type="Proteomes" id="UP000474159"/>
    </source>
</evidence>
<proteinExistence type="predicted"/>
<keyword evidence="2" id="KW-0812">Transmembrane</keyword>
<accession>A0A6L3SSN8</accession>
<organism evidence="3 4">
    <name type="scientific">Methylobacterium soli</name>
    <dbReference type="NCBI Taxonomy" id="553447"/>
    <lineage>
        <taxon>Bacteria</taxon>
        <taxon>Pseudomonadati</taxon>
        <taxon>Pseudomonadota</taxon>
        <taxon>Alphaproteobacteria</taxon>
        <taxon>Hyphomicrobiales</taxon>
        <taxon>Methylobacteriaceae</taxon>
        <taxon>Methylobacterium</taxon>
    </lineage>
</organism>
<dbReference type="OrthoDB" id="9797595at2"/>
<dbReference type="InterPro" id="IPR019587">
    <property type="entry name" value="Polyketide_cyclase/dehydratase"/>
</dbReference>
<protein>
    <submittedName>
        <fullName evidence="3">SRPBCC family protein</fullName>
    </submittedName>
</protein>